<reference evidence="2" key="1">
    <citation type="submission" date="2013-06" db="EMBL/GenBank/DDBJ databases">
        <authorList>
            <person name="Zhao Q."/>
        </authorList>
    </citation>
    <scope>NUCLEOTIDE SEQUENCE</scope>
    <source>
        <strain evidence="2">cv. W1943</strain>
    </source>
</reference>
<proteinExistence type="predicted"/>
<dbReference type="OMA" id="CLIVACH"/>
<protein>
    <submittedName>
        <fullName evidence="1">Uncharacterized protein</fullName>
    </submittedName>
</protein>
<evidence type="ECO:0000313" key="1">
    <source>
        <dbReference type="EnsemblPlants" id="ORUFI05G29830.1"/>
    </source>
</evidence>
<dbReference type="Gramene" id="ORUFI05G29830.1">
    <property type="protein sequence ID" value="ORUFI05G29830.1"/>
    <property type="gene ID" value="ORUFI05G29830"/>
</dbReference>
<dbReference type="HOGENOM" id="CLU_1680782_0_0_1"/>
<accession>A0A0E0PS17</accession>
<name>A0A0E0PS17_ORYRU</name>
<reference evidence="1" key="2">
    <citation type="submission" date="2015-06" db="UniProtKB">
        <authorList>
            <consortium name="EnsemblPlants"/>
        </authorList>
    </citation>
    <scope>IDENTIFICATION</scope>
</reference>
<sequence length="157" mass="17995">MEESPEGEPEWRRWSWRRRRWRSFQRRTARRAPWGRTLLLHPHFLALPLSNPDPEPVGKLDMKDPGSPDLLSLVAAVTTATSQTRHPSRACTGDVQETEVKADLPRLHLTFCLIVACHGSSTRTMVLHSCSLSQPPTIFSYFSMTIAFTTVRRMVKR</sequence>
<evidence type="ECO:0000313" key="2">
    <source>
        <dbReference type="Proteomes" id="UP000008022"/>
    </source>
</evidence>
<keyword evidence="2" id="KW-1185">Reference proteome</keyword>
<dbReference type="EnsemblPlants" id="ORUFI05G29830.1">
    <property type="protein sequence ID" value="ORUFI05G29830.1"/>
    <property type="gene ID" value="ORUFI05G29830"/>
</dbReference>
<organism evidence="1 2">
    <name type="scientific">Oryza rufipogon</name>
    <name type="common">Brownbeard rice</name>
    <name type="synonym">Asian wild rice</name>
    <dbReference type="NCBI Taxonomy" id="4529"/>
    <lineage>
        <taxon>Eukaryota</taxon>
        <taxon>Viridiplantae</taxon>
        <taxon>Streptophyta</taxon>
        <taxon>Embryophyta</taxon>
        <taxon>Tracheophyta</taxon>
        <taxon>Spermatophyta</taxon>
        <taxon>Magnoliopsida</taxon>
        <taxon>Liliopsida</taxon>
        <taxon>Poales</taxon>
        <taxon>Poaceae</taxon>
        <taxon>BOP clade</taxon>
        <taxon>Oryzoideae</taxon>
        <taxon>Oryzeae</taxon>
        <taxon>Oryzinae</taxon>
        <taxon>Oryza</taxon>
    </lineage>
</organism>
<dbReference type="AlphaFoldDB" id="A0A0E0PS17"/>
<dbReference type="Proteomes" id="UP000008022">
    <property type="component" value="Unassembled WGS sequence"/>
</dbReference>